<dbReference type="EMBL" id="CVRI01000042">
    <property type="protein sequence ID" value="CRK95658.1"/>
    <property type="molecule type" value="Genomic_DNA"/>
</dbReference>
<feature type="compositionally biased region" description="Polar residues" evidence="6">
    <location>
        <begin position="1"/>
        <end position="12"/>
    </location>
</feature>
<evidence type="ECO:0000256" key="6">
    <source>
        <dbReference type="SAM" id="MobiDB-lite"/>
    </source>
</evidence>
<evidence type="ECO:0000256" key="7">
    <source>
        <dbReference type="SAM" id="Phobius"/>
    </source>
</evidence>
<dbReference type="InterPro" id="IPR018787">
    <property type="entry name" value="DUF2371_TMEM200"/>
</dbReference>
<feature type="transmembrane region" description="Helical" evidence="7">
    <location>
        <begin position="105"/>
        <end position="126"/>
    </location>
</feature>
<keyword evidence="3 7" id="KW-0812">Transmembrane</keyword>
<gene>
    <name evidence="8" type="ORF">CLUMA_CG009116</name>
</gene>
<accession>A0A1J1I7D6</accession>
<keyword evidence="9" id="KW-1185">Reference proteome</keyword>
<evidence type="ECO:0000256" key="1">
    <source>
        <dbReference type="ARBA" id="ARBA00004141"/>
    </source>
</evidence>
<organism evidence="8 9">
    <name type="scientific">Clunio marinus</name>
    <dbReference type="NCBI Taxonomy" id="568069"/>
    <lineage>
        <taxon>Eukaryota</taxon>
        <taxon>Metazoa</taxon>
        <taxon>Ecdysozoa</taxon>
        <taxon>Arthropoda</taxon>
        <taxon>Hexapoda</taxon>
        <taxon>Insecta</taxon>
        <taxon>Pterygota</taxon>
        <taxon>Neoptera</taxon>
        <taxon>Endopterygota</taxon>
        <taxon>Diptera</taxon>
        <taxon>Nematocera</taxon>
        <taxon>Chironomoidea</taxon>
        <taxon>Chironomidae</taxon>
        <taxon>Clunio</taxon>
    </lineage>
</organism>
<evidence type="ECO:0000256" key="3">
    <source>
        <dbReference type="ARBA" id="ARBA00022692"/>
    </source>
</evidence>
<evidence type="ECO:0000313" key="8">
    <source>
        <dbReference type="EMBL" id="CRK95658.1"/>
    </source>
</evidence>
<dbReference type="GO" id="GO:0016020">
    <property type="term" value="C:membrane"/>
    <property type="evidence" value="ECO:0007669"/>
    <property type="project" value="UniProtKB-SubCell"/>
</dbReference>
<proteinExistence type="inferred from homology"/>
<feature type="compositionally biased region" description="Polar residues" evidence="6">
    <location>
        <begin position="158"/>
        <end position="176"/>
    </location>
</feature>
<dbReference type="OrthoDB" id="9994280at2759"/>
<evidence type="ECO:0000256" key="5">
    <source>
        <dbReference type="ARBA" id="ARBA00023136"/>
    </source>
</evidence>
<evidence type="ECO:0000313" key="9">
    <source>
        <dbReference type="Proteomes" id="UP000183832"/>
    </source>
</evidence>
<reference evidence="8 9" key="1">
    <citation type="submission" date="2015-04" db="EMBL/GenBank/DDBJ databases">
        <authorList>
            <person name="Syromyatnikov M.Y."/>
            <person name="Popov V.N."/>
        </authorList>
    </citation>
    <scope>NUCLEOTIDE SEQUENCE [LARGE SCALE GENOMIC DNA]</scope>
</reference>
<dbReference type="PANTHER" id="PTHR31815">
    <property type="entry name" value="AGAP005329-PA"/>
    <property type="match status" value="1"/>
</dbReference>
<comment type="subcellular location">
    <subcellularLocation>
        <location evidence="1">Membrane</location>
        <topology evidence="1">Multi-pass membrane protein</topology>
    </subcellularLocation>
</comment>
<feature type="transmembrane region" description="Helical" evidence="7">
    <location>
        <begin position="52"/>
        <end position="74"/>
    </location>
</feature>
<feature type="region of interest" description="Disordered" evidence="6">
    <location>
        <begin position="143"/>
        <end position="176"/>
    </location>
</feature>
<name>A0A1J1I7D6_9DIPT</name>
<sequence length="211" mass="23107">MGMHVRTSSQWKQNRRDNSIGPLRRAHPASGATWNVQVVRGKMSTQCLWHACRALMVGILLMIIGASMATIGYYSNDFALGEFRNNSTIRIKNEQRGLHLNNLSYMGPIVMGVGGFIVVASCVMTFEARDSAAKVVPARFKVSGNSHNRSGGNGSRRTTSVQSSESRKMSTTQSGRWEQHLGLFKSSPGSDLPTDRHALTAALIHFSRTLG</sequence>
<dbReference type="PANTHER" id="PTHR31815:SF1">
    <property type="entry name" value="TRANSMEMBRANE PROTEIN 200C"/>
    <property type="match status" value="1"/>
</dbReference>
<feature type="region of interest" description="Disordered" evidence="6">
    <location>
        <begin position="1"/>
        <end position="27"/>
    </location>
</feature>
<protein>
    <submittedName>
        <fullName evidence="8">CLUMA_CG009116, isoform A</fullName>
    </submittedName>
</protein>
<dbReference type="Pfam" id="PF10177">
    <property type="entry name" value="DUF2371"/>
    <property type="match status" value="1"/>
</dbReference>
<evidence type="ECO:0000256" key="4">
    <source>
        <dbReference type="ARBA" id="ARBA00022989"/>
    </source>
</evidence>
<comment type="similarity">
    <text evidence="2">Belongs to the TMEM200 family.</text>
</comment>
<keyword evidence="4 7" id="KW-1133">Transmembrane helix</keyword>
<dbReference type="AlphaFoldDB" id="A0A1J1I7D6"/>
<evidence type="ECO:0000256" key="2">
    <source>
        <dbReference type="ARBA" id="ARBA00005308"/>
    </source>
</evidence>
<keyword evidence="5 7" id="KW-0472">Membrane</keyword>
<dbReference type="Proteomes" id="UP000183832">
    <property type="component" value="Unassembled WGS sequence"/>
</dbReference>